<feature type="region of interest" description="Disordered" evidence="1">
    <location>
        <begin position="873"/>
        <end position="906"/>
    </location>
</feature>
<protein>
    <recommendedName>
        <fullName evidence="3">Tetratricopeptide repeat-containing protein</fullName>
    </recommendedName>
</protein>
<gene>
    <name evidence="2" type="ORF">BECKDK2373C_GA0170839_102127</name>
</gene>
<reference evidence="2" key="1">
    <citation type="submission" date="2019-02" db="EMBL/GenBank/DDBJ databases">
        <authorList>
            <person name="Gruber-Vodicka R. H."/>
            <person name="Seah K. B. B."/>
        </authorList>
    </citation>
    <scope>NUCLEOTIDE SEQUENCE</scope>
    <source>
        <strain evidence="2">BECK_DK161</strain>
    </source>
</reference>
<sequence length="1098" mass="124493">MTTMTNEKTRNLINRGVPGPRELMQARHPDLFSDTLVGDAPKFSKGAFEYHLETLTNRKQEYEFEHFCRKLAEKEICPNLRTQTGPTGGGDSKVDTETYPVAEEIAERWYIGSPSAGAERWGFAFSAKKAWKPKLKSDVDKILATERDYKRIYFFTNQFVSDRERSIQEDTLSKQISIPVHIIDRAWIVEKVYENGRLDLAIAALGIEDAKSEKISRPGPRDTARLTELEELDEQVTDPSRYQGARYQLVEDCLRSAILARGLERPRSEVESRFARAGRLAQDVDYRPQRLRIAYNRAWTAYWWHEDYAEFNRCYEEVERFAQGSIEAGELGRLVTLWQAISSSVPAGRLSDKDAKVESRRQTLVAMLEPVAANTARPNNALEARTYLALMKMTRAHQTGQFEQLESVWQEIGQIAEQSTSMGTYPFESLLYPVTELGKYIDNPAFDTLYEKITDTIRQRRSDGEAGNAYTERGIQKLFQKKPYEAIRWFGRAEELLIKEEYREELARALVGSSYAYERAGLLWAARNKALAAVERTTMTVLSGQGEILPPALIAVERLVWTELQLGRIPHILGAMSLADFIASHLKLSEEEQKAYADDRSIQEGILCIHLSRVPFGSLPSMTRLPDVLERLGFEPARMAVLFILGQEQAIRDDGYIPPGESPSFVQTFFERLQEQPANKDISPQPILVDGETSSLKSAILGTEIVVETPNNPISFGIAESLLGVLEAFLATSDEGDLLPHLERFTITIRASEHFVERLQLRFRDDSGNHAEVLHPANFAFTTATRRQEYMDWLRDSLAHIMGRIFVIRKDINTWLDKIAGEERGFSRALLLGDMLTFHGNVFGEKPRLRLTDWMEPGDREWEVLRKESWKPARMGGDASAEEPKEALKFGDGPPPADFPDTSQLKHTDRRVLSPIDLPLWDRAKWRATLFLHYPSYPYPPPVLALGFKDGQAGQAIFRAWRERWGERDENDALRVAIIRGISKRNPAEYAVSVGPNLQIREHGKKVLATVSRINRMTPTNSVNLDTFIAAYQKIGMFFLAPAQMMGTNAPEPFMQLAIAKRDIHIRQASEIGPNDPDMVALRKDDEPIVPAGVTDAP</sequence>
<dbReference type="EMBL" id="CAADEY010000021">
    <property type="protein sequence ID" value="VFJ48323.1"/>
    <property type="molecule type" value="Genomic_DNA"/>
</dbReference>
<feature type="region of interest" description="Disordered" evidence="1">
    <location>
        <begin position="1"/>
        <end position="22"/>
    </location>
</feature>
<evidence type="ECO:0000313" key="2">
    <source>
        <dbReference type="EMBL" id="VFJ48323.1"/>
    </source>
</evidence>
<evidence type="ECO:0000256" key="1">
    <source>
        <dbReference type="SAM" id="MobiDB-lite"/>
    </source>
</evidence>
<dbReference type="AlphaFoldDB" id="A0A450S8S2"/>
<evidence type="ECO:0008006" key="3">
    <source>
        <dbReference type="Google" id="ProtNLM"/>
    </source>
</evidence>
<name>A0A450S8S2_9GAMM</name>
<feature type="region of interest" description="Disordered" evidence="1">
    <location>
        <begin position="1075"/>
        <end position="1098"/>
    </location>
</feature>
<organism evidence="2">
    <name type="scientific">Candidatus Kentrum sp. DK</name>
    <dbReference type="NCBI Taxonomy" id="2126562"/>
    <lineage>
        <taxon>Bacteria</taxon>
        <taxon>Pseudomonadati</taxon>
        <taxon>Pseudomonadota</taxon>
        <taxon>Gammaproteobacteria</taxon>
        <taxon>Candidatus Kentrum</taxon>
    </lineage>
</organism>
<proteinExistence type="predicted"/>
<accession>A0A450S8S2</accession>